<dbReference type="Proteomes" id="UP001154420">
    <property type="component" value="Unassembled WGS sequence"/>
</dbReference>
<dbReference type="PANTHER" id="PTHR23530">
    <property type="entry name" value="TRANSPORT PROTEIN-RELATED"/>
    <property type="match status" value="1"/>
</dbReference>
<dbReference type="EMBL" id="QZDT01000015">
    <property type="protein sequence ID" value="NBJ93041.1"/>
    <property type="molecule type" value="Genomic_DNA"/>
</dbReference>
<dbReference type="InterPro" id="IPR036259">
    <property type="entry name" value="MFS_trans_sf"/>
</dbReference>
<feature type="transmembrane region" description="Helical" evidence="1">
    <location>
        <begin position="358"/>
        <end position="380"/>
    </location>
</feature>
<dbReference type="Gene3D" id="1.20.1250.20">
    <property type="entry name" value="MFS general substrate transporter like domains"/>
    <property type="match status" value="1"/>
</dbReference>
<feature type="transmembrane region" description="Helical" evidence="1">
    <location>
        <begin position="237"/>
        <end position="257"/>
    </location>
</feature>
<evidence type="ECO:0000313" key="2">
    <source>
        <dbReference type="EMBL" id="NBJ93041.1"/>
    </source>
</evidence>
<feature type="transmembrane region" description="Helical" evidence="1">
    <location>
        <begin position="79"/>
        <end position="103"/>
    </location>
</feature>
<dbReference type="AlphaFoldDB" id="A0A9X5GSG2"/>
<feature type="transmembrane region" description="Helical" evidence="1">
    <location>
        <begin position="297"/>
        <end position="314"/>
    </location>
</feature>
<feature type="transmembrane region" description="Helical" evidence="1">
    <location>
        <begin position="138"/>
        <end position="157"/>
    </location>
</feature>
<evidence type="ECO:0000256" key="1">
    <source>
        <dbReference type="SAM" id="Phobius"/>
    </source>
</evidence>
<evidence type="ECO:0000313" key="3">
    <source>
        <dbReference type="Proteomes" id="UP001154420"/>
    </source>
</evidence>
<keyword evidence="1" id="KW-0812">Transmembrane</keyword>
<name>A0A9X5GSG2_9FIRM</name>
<feature type="transmembrane region" description="Helical" evidence="1">
    <location>
        <begin position="269"/>
        <end position="290"/>
    </location>
</feature>
<reference evidence="2" key="1">
    <citation type="submission" date="2018-09" db="EMBL/GenBank/DDBJ databases">
        <title>Murine metabolic-syndrome-specific gut microbial biobank.</title>
        <authorList>
            <person name="Liu C."/>
        </authorList>
    </citation>
    <scope>NUCLEOTIDE SEQUENCE</scope>
    <source>
        <strain evidence="2">D42-62</strain>
    </source>
</reference>
<feature type="transmembrane region" description="Helical" evidence="1">
    <location>
        <begin position="12"/>
        <end position="35"/>
    </location>
</feature>
<keyword evidence="1" id="KW-1133">Transmembrane helix</keyword>
<dbReference type="RefSeq" id="WP_160560122.1">
    <property type="nucleotide sequence ID" value="NZ_QZDT01000015.1"/>
</dbReference>
<sequence>MLNIKKQIRRLYLSTALWNLSLTGAWVAILAARGYSLVEIGFAETVFHITSLLFEIPSGILADLFGRKNMLIVSTVMKIIGNIIMILSGNLFMVCAALAFYAMSYNFSSGSGDALAYDSLKLAGRESYYEKYASNQLILYRFCGGVSTLCAGFALLIGHKTAYGADVFMCAMQIGTLIPLREVYAGKDNKKGELAAVPQAKLAAGGAYKNVIGSIGGEFVNCFSESLSFIKNKRKTIALMLANSLVGAVDILLLFFLQAKLREAGLPEWALGFALFFMEMGGVLGAKIILKCKGLRYRSVFILTALLVALGVVVEHSGVYVLMTLGGFLAACSDDALQVRTNTILQDMFPSEQRATLISIESFTFSMIMIVASPLAGIVFSHW</sequence>
<dbReference type="InterPro" id="IPR053160">
    <property type="entry name" value="MFS_DHA3_Transporter"/>
</dbReference>
<comment type="caution">
    <text evidence="2">The sequence shown here is derived from an EMBL/GenBank/DDBJ whole genome shotgun (WGS) entry which is preliminary data.</text>
</comment>
<dbReference type="SUPFAM" id="SSF103473">
    <property type="entry name" value="MFS general substrate transporter"/>
    <property type="match status" value="1"/>
</dbReference>
<dbReference type="OrthoDB" id="9816124at2"/>
<protein>
    <submittedName>
        <fullName evidence="2">MFS transporter</fullName>
    </submittedName>
</protein>
<proteinExistence type="predicted"/>
<keyword evidence="3" id="KW-1185">Reference proteome</keyword>
<accession>A0A9X5GSG2</accession>
<keyword evidence="1" id="KW-0472">Membrane</keyword>
<gene>
    <name evidence="2" type="ORF">D5281_10640</name>
</gene>
<dbReference type="CDD" id="cd06174">
    <property type="entry name" value="MFS"/>
    <property type="match status" value="1"/>
</dbReference>
<organism evidence="2 3">
    <name type="scientific">Parablautia muri</name>
    <dbReference type="NCBI Taxonomy" id="2320879"/>
    <lineage>
        <taxon>Bacteria</taxon>
        <taxon>Bacillati</taxon>
        <taxon>Bacillota</taxon>
        <taxon>Clostridia</taxon>
        <taxon>Lachnospirales</taxon>
        <taxon>Lachnospiraceae</taxon>
        <taxon>Parablautia</taxon>
    </lineage>
</organism>
<feature type="transmembrane region" description="Helical" evidence="1">
    <location>
        <begin position="47"/>
        <end position="67"/>
    </location>
</feature>
<dbReference type="PANTHER" id="PTHR23530:SF1">
    <property type="entry name" value="PERMEASE, MAJOR FACILITATOR SUPERFAMILY-RELATED"/>
    <property type="match status" value="1"/>
</dbReference>